<dbReference type="EMBL" id="JACIEJ010000001">
    <property type="protein sequence ID" value="MBB3984350.1"/>
    <property type="molecule type" value="Genomic_DNA"/>
</dbReference>
<sequence>MEVGYTHPSNKDDVDRMEDYRLLEDEGLVVLHDERDFRADPIREADGRTIMRLRNYRVTSKGWKENGPFWSKAYSNIRQNIPTIIVSVLSGLFLALLANLLGVPL</sequence>
<keyword evidence="1" id="KW-0472">Membrane</keyword>
<keyword evidence="1" id="KW-0812">Transmembrane</keyword>
<keyword evidence="3" id="KW-1185">Reference proteome</keyword>
<proteinExistence type="predicted"/>
<dbReference type="AlphaFoldDB" id="A0A7W6GQZ0"/>
<evidence type="ECO:0000313" key="3">
    <source>
        <dbReference type="Proteomes" id="UP000541426"/>
    </source>
</evidence>
<evidence type="ECO:0000313" key="2">
    <source>
        <dbReference type="EMBL" id="MBB3984350.1"/>
    </source>
</evidence>
<name>A0A7W6GQZ0_9RHOB</name>
<evidence type="ECO:0000256" key="1">
    <source>
        <dbReference type="SAM" id="Phobius"/>
    </source>
</evidence>
<gene>
    <name evidence="2" type="ORF">GGQ68_000661</name>
</gene>
<feature type="transmembrane region" description="Helical" evidence="1">
    <location>
        <begin position="81"/>
        <end position="102"/>
    </location>
</feature>
<comment type="caution">
    <text evidence="2">The sequence shown here is derived from an EMBL/GenBank/DDBJ whole genome shotgun (WGS) entry which is preliminary data.</text>
</comment>
<accession>A0A7W6GQZ0</accession>
<keyword evidence="1" id="KW-1133">Transmembrane helix</keyword>
<organism evidence="2 3">
    <name type="scientific">Sagittula marina</name>
    <dbReference type="NCBI Taxonomy" id="943940"/>
    <lineage>
        <taxon>Bacteria</taxon>
        <taxon>Pseudomonadati</taxon>
        <taxon>Pseudomonadota</taxon>
        <taxon>Alphaproteobacteria</taxon>
        <taxon>Rhodobacterales</taxon>
        <taxon>Roseobacteraceae</taxon>
        <taxon>Sagittula</taxon>
    </lineage>
</organism>
<reference evidence="2 3" key="1">
    <citation type="submission" date="2020-08" db="EMBL/GenBank/DDBJ databases">
        <title>Genomic Encyclopedia of Type Strains, Phase IV (KMG-IV): sequencing the most valuable type-strain genomes for metagenomic binning, comparative biology and taxonomic classification.</title>
        <authorList>
            <person name="Goeker M."/>
        </authorList>
    </citation>
    <scope>NUCLEOTIDE SEQUENCE [LARGE SCALE GENOMIC DNA]</scope>
    <source>
        <strain evidence="2 3">DSM 102235</strain>
    </source>
</reference>
<protein>
    <submittedName>
        <fullName evidence="2">Uncharacterized protein</fullName>
    </submittedName>
</protein>
<dbReference type="Proteomes" id="UP000541426">
    <property type="component" value="Unassembled WGS sequence"/>
</dbReference>